<dbReference type="Pfam" id="PF00753">
    <property type="entry name" value="Lactamase_B"/>
    <property type="match status" value="1"/>
</dbReference>
<sequence length="262" mass="29982">MKQILIFFFAFFALLQAEENIYHTHIDKADAYIISLKNSDVNKKILIPNNDAQKDFINKKELPQNRHNVVLIKGENFTALIDTGFKETQNVLFERLKSLKITPDSITHIIITHAHPDHIGGILGQNGNNFKNAELIIDKLEYDYWQKQGGLAKDSINAFKKISYINHDKYLIETPSVSLRALRAYGHTPGHNVIMIGENLVFFADLLHVFDIQIKMPNIAVIYDVNPSEAVRVRQNLLNEFRRDNLQVIGTHVPFIEPVGLE</sequence>
<evidence type="ECO:0000313" key="7">
    <source>
        <dbReference type="EMBL" id="TLD94784.1"/>
    </source>
</evidence>
<gene>
    <name evidence="6" type="ORF">DCO61_11280</name>
    <name evidence="7" type="ORF">LS64_004600</name>
</gene>
<evidence type="ECO:0000313" key="6">
    <source>
        <dbReference type="EMBL" id="MWV70557.1"/>
    </source>
</evidence>
<evidence type="ECO:0000259" key="5">
    <source>
        <dbReference type="SMART" id="SM00849"/>
    </source>
</evidence>
<dbReference type="EMBL" id="QBIU01000002">
    <property type="protein sequence ID" value="MWV70557.1"/>
    <property type="molecule type" value="Genomic_DNA"/>
</dbReference>
<dbReference type="GO" id="GO:0016787">
    <property type="term" value="F:hydrolase activity"/>
    <property type="evidence" value="ECO:0007669"/>
    <property type="project" value="UniProtKB-KW"/>
</dbReference>
<dbReference type="Proteomes" id="UP000477070">
    <property type="component" value="Unassembled WGS sequence"/>
</dbReference>
<proteinExistence type="inferred from homology"/>
<evidence type="ECO:0000313" key="8">
    <source>
        <dbReference type="Proteomes" id="UP000029714"/>
    </source>
</evidence>
<dbReference type="STRING" id="1548018.LS64_04860"/>
<evidence type="ECO:0000256" key="1">
    <source>
        <dbReference type="ARBA" id="ARBA00007749"/>
    </source>
</evidence>
<dbReference type="InterPro" id="IPR051013">
    <property type="entry name" value="MBL_superfamily_lactonases"/>
</dbReference>
<protein>
    <submittedName>
        <fullName evidence="7">MBL fold metallo-hydrolase</fullName>
    </submittedName>
</protein>
<evidence type="ECO:0000256" key="2">
    <source>
        <dbReference type="ARBA" id="ARBA00022723"/>
    </source>
</evidence>
<organism evidence="7 8">
    <name type="scientific">Helicobacter saguini</name>
    <dbReference type="NCBI Taxonomy" id="1548018"/>
    <lineage>
        <taxon>Bacteria</taxon>
        <taxon>Pseudomonadati</taxon>
        <taxon>Campylobacterota</taxon>
        <taxon>Epsilonproteobacteria</taxon>
        <taxon>Campylobacterales</taxon>
        <taxon>Helicobacteraceae</taxon>
        <taxon>Helicobacter</taxon>
    </lineage>
</organism>
<dbReference type="AlphaFoldDB" id="A0A347VY54"/>
<dbReference type="EMBL" id="JRMP02000005">
    <property type="protein sequence ID" value="TLD94784.1"/>
    <property type="molecule type" value="Genomic_DNA"/>
</dbReference>
<dbReference type="RefSeq" id="WP_081948296.1">
    <property type="nucleotide sequence ID" value="NZ_JRMP02000005.1"/>
</dbReference>
<keyword evidence="8" id="KW-1185">Reference proteome</keyword>
<reference evidence="7 8" key="2">
    <citation type="journal article" date="2016" name="Infect. Immun.">
        <title>Helicobacter saguini, a Novel Helicobacter Isolated from Cotton-Top Tamarins with Ulcerative Colitis, Has Proinflammatory Properties and Induces Typhlocolitis and Dysplasia in Gnotobiotic IL-10-/- Mice.</title>
        <authorList>
            <person name="Shen Z."/>
            <person name="Mannion A."/>
            <person name="Whary M.T."/>
            <person name="Muthupalani S."/>
            <person name="Sheh A."/>
            <person name="Feng Y."/>
            <person name="Gong G."/>
            <person name="Vandamme P."/>
            <person name="Holcombe H.R."/>
            <person name="Paster B.J."/>
            <person name="Fox J.G."/>
        </authorList>
    </citation>
    <scope>NUCLEOTIDE SEQUENCE [LARGE SCALE GENOMIC DNA]</scope>
    <source>
        <strain evidence="7 8">MIT 97-6194</strain>
    </source>
</reference>
<evidence type="ECO:0000256" key="3">
    <source>
        <dbReference type="ARBA" id="ARBA00022801"/>
    </source>
</evidence>
<dbReference type="InterPro" id="IPR001279">
    <property type="entry name" value="Metallo-B-lactamas"/>
</dbReference>
<reference evidence="6 9" key="4">
    <citation type="submission" date="2019-12" db="EMBL/GenBank/DDBJ databases">
        <title>Multi-Generational Helicobacter saguini Isolates.</title>
        <authorList>
            <person name="Mannion A."/>
            <person name="Shen Z."/>
            <person name="Fox J.G."/>
        </authorList>
    </citation>
    <scope>NUCLEOTIDE SEQUENCE [LARGE SCALE GENOMIC DNA]</scope>
    <source>
        <strain evidence="6">16-048</strain>
        <strain evidence="9">16-048 (F4)</strain>
    </source>
</reference>
<reference evidence="7" key="3">
    <citation type="submission" date="2018-04" db="EMBL/GenBank/DDBJ databases">
        <authorList>
            <person name="Sheh A."/>
            <person name="Shen Z."/>
            <person name="Mannion A.J."/>
            <person name="Fox J.G."/>
        </authorList>
    </citation>
    <scope>NUCLEOTIDE SEQUENCE</scope>
    <source>
        <strain evidence="7">MIT 97-6194</strain>
    </source>
</reference>
<evidence type="ECO:0000313" key="9">
    <source>
        <dbReference type="Proteomes" id="UP000477070"/>
    </source>
</evidence>
<dbReference type="GO" id="GO:0046872">
    <property type="term" value="F:metal ion binding"/>
    <property type="evidence" value="ECO:0007669"/>
    <property type="project" value="UniProtKB-KW"/>
</dbReference>
<dbReference type="PANTHER" id="PTHR42978:SF6">
    <property type="entry name" value="QUORUM-QUENCHING LACTONASE YTNP-RELATED"/>
    <property type="match status" value="1"/>
</dbReference>
<reference evidence="7 8" key="1">
    <citation type="journal article" date="2014" name="Genome Announc.">
        <title>Draft genome sequences of eight enterohepatic helicobacter species isolated from both laboratory and wild rodents.</title>
        <authorList>
            <person name="Sheh A."/>
            <person name="Shen Z."/>
            <person name="Fox J.G."/>
        </authorList>
    </citation>
    <scope>NUCLEOTIDE SEQUENCE [LARGE SCALE GENOMIC DNA]</scope>
    <source>
        <strain evidence="7 8">MIT 97-6194</strain>
    </source>
</reference>
<dbReference type="Proteomes" id="UP000029714">
    <property type="component" value="Unassembled WGS sequence"/>
</dbReference>
<comment type="similarity">
    <text evidence="1">Belongs to the metallo-beta-lactamase superfamily.</text>
</comment>
<evidence type="ECO:0000256" key="4">
    <source>
        <dbReference type="ARBA" id="ARBA00022833"/>
    </source>
</evidence>
<feature type="domain" description="Metallo-beta-lactamase" evidence="5">
    <location>
        <begin position="66"/>
        <end position="252"/>
    </location>
</feature>
<dbReference type="Gene3D" id="3.60.15.10">
    <property type="entry name" value="Ribonuclease Z/Hydroxyacylglutathione hydrolase-like"/>
    <property type="match status" value="1"/>
</dbReference>
<name>A0A347VY54_9HELI</name>
<dbReference type="SMART" id="SM00849">
    <property type="entry name" value="Lactamase_B"/>
    <property type="match status" value="1"/>
</dbReference>
<keyword evidence="4" id="KW-0862">Zinc</keyword>
<comment type="caution">
    <text evidence="7">The sequence shown here is derived from an EMBL/GenBank/DDBJ whole genome shotgun (WGS) entry which is preliminary data.</text>
</comment>
<dbReference type="PANTHER" id="PTHR42978">
    <property type="entry name" value="QUORUM-QUENCHING LACTONASE YTNP-RELATED-RELATED"/>
    <property type="match status" value="1"/>
</dbReference>
<dbReference type="InterPro" id="IPR036866">
    <property type="entry name" value="RibonucZ/Hydroxyglut_hydro"/>
</dbReference>
<accession>A0A347VY54</accession>
<dbReference type="OrthoDB" id="5443440at2"/>
<keyword evidence="2" id="KW-0479">Metal-binding</keyword>
<keyword evidence="3 7" id="KW-0378">Hydrolase</keyword>
<dbReference type="SUPFAM" id="SSF56281">
    <property type="entry name" value="Metallo-hydrolase/oxidoreductase"/>
    <property type="match status" value="1"/>
</dbReference>